<feature type="domain" description="Janus kinase and microtubule-interacting protein C-terminal" evidence="3">
    <location>
        <begin position="602"/>
        <end position="670"/>
    </location>
</feature>
<dbReference type="Proteomes" id="UP000829291">
    <property type="component" value="Chromosome 6"/>
</dbReference>
<sequence length="1221" mass="137668">MTTNPSAGDTVIPTKTSITTNAARDRLIPGKTECLFARAESTPAARKRHLEQSSSPTKGEIPTKSPRKSETSAEVVARDLQDSLDEAKMCVASAEDQKRAPSCATESRPEVPRDKPSIRGLRKRQDQGKTQPPAAAKREKNETRLIPRSQIPCRSLKRSSEEIPEGGKSHRKSRADGVLPREPEVETPKSETTITGHPHCRTQTHQQLQKRDEAVKLRKTIQWLEEGARRMREDLAATRAELHEERKAARLARRELDSAVKDARNGEAARHLRIIAELKTRLAQSPTRTGVETASTSSKADILREENHRRELSALRRRLAEAEASVQKLKANACSPHGSGKRRKVEGADGRRLEVEVQALRTANRNLEERLQVVTEAEKTRATELRIQHENHEAQLAALQRTLRSDTIKMMDEIRSKTREVEKLEKLALESSQMHRKLRTKEDDLMRKLRETERSNQVRLAPRIEDKNSTSTEHVEDSCTGDCEAAAEVERLRELSVEQQEVIEILRQAVKEKERKLDQISNKKRKEEFYKQWLELEPVVEVEDEDEHEHEEGDSALSSAPSSLSPQPGGCGQWQHTGVTREAYETVLLEVEELQSRLVEEQRELAHAKSQVRDLEKALLQETRGSQNSRRALSDKLREIEDREATLVAEISELREQNELLEFRVLELEESPCLRDTPDPADSGIVSPEPIHLYKDQLGKQKDRAVATIIPYNTYNSPASPIPQKPPLSLQESGIFDEDDEADVELASRGTQTETPAGDLLQEVQRLHELRARIQERAVKVPVPVIDAKLDVADVADSGQNANSYLDRIRELEQRLADHEEAESKRNQDKQLSKQREEELLDENYRLTERIYWFENLHRNSKNVEEDLKDDSSNVRENDLTPKNGESHVSEEHEDASSAGMRNSEAVEEPQPILSTSASTEAGKSMTLEELDVGCNECGKMRSEVIGRLEELVQVELLTRQRIVDLERREATYMKTLQKADEMWVEAERGYSNQLQELRAKLELELFENQKLSRHIAELKDKLKEIRTSGDLADRCIECVRCRGLVMPEISVSKADRSFDEVDAAAGSGETHGYSALKIDPKSKICDNVTVSEISNVEAGSGKRDSTSSKPLVNSMIEQDTARKVKVSKVFVPEIVAELATEAKEEEAPGEESDTRIENSEGSILDVAGKGEGVAEVVQENPSGKNDTGIDVVEGGEVQPEPVVTINETEPKKKVIYFRWR</sequence>
<name>A0ABM3GHD1_NEOLC</name>
<feature type="compositionally biased region" description="Basic and acidic residues" evidence="2">
    <location>
        <begin position="865"/>
        <end position="891"/>
    </location>
</feature>
<protein>
    <submittedName>
        <fullName evidence="5">Janus kinase and microtubule-interacting protein 3</fullName>
    </submittedName>
</protein>
<feature type="compositionally biased region" description="Basic and acidic residues" evidence="2">
    <location>
        <begin position="460"/>
        <end position="477"/>
    </location>
</feature>
<feature type="compositionally biased region" description="Polar residues" evidence="2">
    <location>
        <begin position="190"/>
        <end position="207"/>
    </location>
</feature>
<keyword evidence="1" id="KW-0175">Coiled coil</keyword>
<feature type="region of interest" description="Disordered" evidence="2">
    <location>
        <begin position="1"/>
        <end position="25"/>
    </location>
</feature>
<feature type="compositionally biased region" description="Basic and acidic residues" evidence="2">
    <location>
        <begin position="67"/>
        <end position="88"/>
    </location>
</feature>
<keyword evidence="5" id="KW-0418">Kinase</keyword>
<evidence type="ECO:0000313" key="4">
    <source>
        <dbReference type="Proteomes" id="UP000829291"/>
    </source>
</evidence>
<keyword evidence="4" id="KW-1185">Reference proteome</keyword>
<organism evidence="4 5">
    <name type="scientific">Neodiprion lecontei</name>
    <name type="common">Redheaded pine sawfly</name>
    <dbReference type="NCBI Taxonomy" id="441921"/>
    <lineage>
        <taxon>Eukaryota</taxon>
        <taxon>Metazoa</taxon>
        <taxon>Ecdysozoa</taxon>
        <taxon>Arthropoda</taxon>
        <taxon>Hexapoda</taxon>
        <taxon>Insecta</taxon>
        <taxon>Pterygota</taxon>
        <taxon>Neoptera</taxon>
        <taxon>Endopterygota</taxon>
        <taxon>Hymenoptera</taxon>
        <taxon>Tenthredinoidea</taxon>
        <taxon>Diprionidae</taxon>
        <taxon>Diprioninae</taxon>
        <taxon>Neodiprion</taxon>
    </lineage>
</organism>
<feature type="compositionally biased region" description="Acidic residues" evidence="2">
    <location>
        <begin position="541"/>
        <end position="554"/>
    </location>
</feature>
<accession>A0ABM3GHD1</accession>
<reference evidence="5" key="1">
    <citation type="submission" date="2025-08" db="UniProtKB">
        <authorList>
            <consortium name="RefSeq"/>
        </authorList>
    </citation>
    <scope>IDENTIFICATION</scope>
    <source>
        <tissue evidence="5">Thorax and Abdomen</tissue>
    </source>
</reference>
<feature type="region of interest" description="Disordered" evidence="2">
    <location>
        <begin position="38"/>
        <end position="211"/>
    </location>
</feature>
<dbReference type="GO" id="GO:0016301">
    <property type="term" value="F:kinase activity"/>
    <property type="evidence" value="ECO:0007669"/>
    <property type="project" value="UniProtKB-KW"/>
</dbReference>
<feature type="compositionally biased region" description="Low complexity" evidence="2">
    <location>
        <begin position="555"/>
        <end position="566"/>
    </location>
</feature>
<evidence type="ECO:0000256" key="1">
    <source>
        <dbReference type="SAM" id="Coils"/>
    </source>
</evidence>
<feature type="region of interest" description="Disordered" evidence="2">
    <location>
        <begin position="460"/>
        <end position="480"/>
    </location>
</feature>
<feature type="compositionally biased region" description="Basic and acidic residues" evidence="2">
    <location>
        <begin position="136"/>
        <end position="145"/>
    </location>
</feature>
<feature type="region of interest" description="Disordered" evidence="2">
    <location>
        <begin position="541"/>
        <end position="575"/>
    </location>
</feature>
<feature type="coiled-coil region" evidence="1">
    <location>
        <begin position="489"/>
        <end position="526"/>
    </location>
</feature>
<dbReference type="GeneID" id="107219035"/>
<feature type="compositionally biased region" description="Polar residues" evidence="2">
    <location>
        <begin position="1"/>
        <end position="22"/>
    </location>
</feature>
<keyword evidence="5" id="KW-0808">Transferase</keyword>
<dbReference type="RefSeq" id="XP_046599685.1">
    <property type="nucleotide sequence ID" value="XM_046743729.1"/>
</dbReference>
<feature type="compositionally biased region" description="Basic and acidic residues" evidence="2">
    <location>
        <begin position="179"/>
        <end position="189"/>
    </location>
</feature>
<dbReference type="InterPro" id="IPR031994">
    <property type="entry name" value="JAKMIP_C"/>
</dbReference>
<feature type="coiled-coil region" evidence="1">
    <location>
        <begin position="584"/>
        <end position="671"/>
    </location>
</feature>
<feature type="compositionally biased region" description="Basic and acidic residues" evidence="2">
    <location>
        <begin position="158"/>
        <end position="168"/>
    </location>
</feature>
<feature type="region of interest" description="Disordered" evidence="2">
    <location>
        <begin position="865"/>
        <end position="925"/>
    </location>
</feature>
<feature type="coiled-coil region" evidence="1">
    <location>
        <begin position="795"/>
        <end position="829"/>
    </location>
</feature>
<feature type="compositionally biased region" description="Polar residues" evidence="2">
    <location>
        <begin position="913"/>
        <end position="922"/>
    </location>
</feature>
<feature type="coiled-coil region" evidence="1">
    <location>
        <begin position="228"/>
        <end position="255"/>
    </location>
</feature>
<evidence type="ECO:0000256" key="2">
    <source>
        <dbReference type="SAM" id="MobiDB-lite"/>
    </source>
</evidence>
<feature type="compositionally biased region" description="Basic and acidic residues" evidence="2">
    <location>
        <begin position="107"/>
        <end position="127"/>
    </location>
</feature>
<dbReference type="Pfam" id="PF16034">
    <property type="entry name" value="JAKMIP_CC3"/>
    <property type="match status" value="1"/>
</dbReference>
<evidence type="ECO:0000313" key="5">
    <source>
        <dbReference type="RefSeq" id="XP_046599685.1"/>
    </source>
</evidence>
<feature type="coiled-coil region" evidence="1">
    <location>
        <begin position="305"/>
        <end position="402"/>
    </location>
</feature>
<evidence type="ECO:0000259" key="3">
    <source>
        <dbReference type="Pfam" id="PF16034"/>
    </source>
</evidence>
<gene>
    <name evidence="5" type="primary">LOC107219035</name>
</gene>
<proteinExistence type="predicted"/>